<keyword evidence="1" id="KW-1133">Transmembrane helix</keyword>
<keyword evidence="4" id="KW-1185">Reference proteome</keyword>
<protein>
    <submittedName>
        <fullName evidence="3">Probable polysaccharide deacetylase pdaA</fullName>
        <ecNumber evidence="3">3.-.-.-</ecNumber>
    </submittedName>
</protein>
<evidence type="ECO:0000313" key="4">
    <source>
        <dbReference type="Proteomes" id="UP000377798"/>
    </source>
</evidence>
<sequence length="225" mass="25386">MEKGLLIFMGLGGLAFIVWGLPLVLGRKKLVRRGFKGTFLTFDDGPSEVTDQLLDVLQACQCQACFFLLGEEVVKRKETLKRIREEGHGIGLHGYSHKHPLKMTYWEQKKDLERAYQIFKQEGICPNYYRAPHGAYTWASLIFCKRHGLKIVHWTGLVGDWELQEEKILLDRLVKLSGPGHVLVLHDGTKGKANPLCKALVPLLVEDLSRKLATSPAPLEGWTGL</sequence>
<dbReference type="InterPro" id="IPR002509">
    <property type="entry name" value="NODB_dom"/>
</dbReference>
<dbReference type="SUPFAM" id="SSF88713">
    <property type="entry name" value="Glycoside hydrolase/deacetylase"/>
    <property type="match status" value="1"/>
</dbReference>
<dbReference type="GO" id="GO:0016810">
    <property type="term" value="F:hydrolase activity, acting on carbon-nitrogen (but not peptide) bonds"/>
    <property type="evidence" value="ECO:0007669"/>
    <property type="project" value="InterPro"/>
</dbReference>
<keyword evidence="1" id="KW-0812">Transmembrane</keyword>
<keyword evidence="1" id="KW-0472">Membrane</keyword>
<feature type="domain" description="NodB homology" evidence="2">
    <location>
        <begin position="36"/>
        <end position="215"/>
    </location>
</feature>
<keyword evidence="3" id="KW-0378">Hydrolase</keyword>
<dbReference type="Pfam" id="PF01522">
    <property type="entry name" value="Polysacc_deac_1"/>
    <property type="match status" value="1"/>
</dbReference>
<dbReference type="InterPro" id="IPR011330">
    <property type="entry name" value="Glyco_hydro/deAcase_b/a-brl"/>
</dbReference>
<organism evidence="3 4">
    <name type="scientific">Urinicoccus massiliensis</name>
    <dbReference type="NCBI Taxonomy" id="1723382"/>
    <lineage>
        <taxon>Bacteria</taxon>
        <taxon>Bacillati</taxon>
        <taxon>Bacillota</taxon>
        <taxon>Tissierellia</taxon>
        <taxon>Tissierellales</taxon>
        <taxon>Peptoniphilaceae</taxon>
        <taxon>Urinicoccus</taxon>
    </lineage>
</organism>
<dbReference type="PROSITE" id="PS51677">
    <property type="entry name" value="NODB"/>
    <property type="match status" value="1"/>
</dbReference>
<dbReference type="Gene3D" id="3.20.20.370">
    <property type="entry name" value="Glycoside hydrolase/deacetylase"/>
    <property type="match status" value="1"/>
</dbReference>
<dbReference type="CDD" id="cd10959">
    <property type="entry name" value="CE4_NodB_like_3"/>
    <property type="match status" value="1"/>
</dbReference>
<dbReference type="EC" id="3.-.-.-" evidence="3"/>
<comment type="caution">
    <text evidence="3">The sequence shown here is derived from an EMBL/GenBank/DDBJ whole genome shotgun (WGS) entry which is preliminary data.</text>
</comment>
<dbReference type="AlphaFoldDB" id="A0A8H2MA58"/>
<dbReference type="RefSeq" id="WP_131749713.1">
    <property type="nucleotide sequence ID" value="NZ_CAACYI010000001.1"/>
</dbReference>
<reference evidence="3 4" key="1">
    <citation type="submission" date="2019-02" db="EMBL/GenBank/DDBJ databases">
        <authorList>
            <consortium name="Pathogen Informatics"/>
        </authorList>
    </citation>
    <scope>NUCLEOTIDE SEQUENCE [LARGE SCALE GENOMIC DNA]</scope>
    <source>
        <strain evidence="3 4">3012STDY7089603</strain>
    </source>
</reference>
<accession>A0A8H2MA58</accession>
<gene>
    <name evidence="3" type="primary">pdaA</name>
    <name evidence="3" type="ORF">NCTC13150_01669</name>
</gene>
<feature type="transmembrane region" description="Helical" evidence="1">
    <location>
        <begin position="6"/>
        <end position="26"/>
    </location>
</feature>
<dbReference type="PANTHER" id="PTHR10587">
    <property type="entry name" value="GLYCOSYL TRANSFERASE-RELATED"/>
    <property type="match status" value="1"/>
</dbReference>
<dbReference type="GO" id="GO:0005975">
    <property type="term" value="P:carbohydrate metabolic process"/>
    <property type="evidence" value="ECO:0007669"/>
    <property type="project" value="InterPro"/>
</dbReference>
<evidence type="ECO:0000259" key="2">
    <source>
        <dbReference type="PROSITE" id="PS51677"/>
    </source>
</evidence>
<name>A0A8H2MA58_9FIRM</name>
<dbReference type="Proteomes" id="UP000377798">
    <property type="component" value="Unassembled WGS sequence"/>
</dbReference>
<proteinExistence type="predicted"/>
<dbReference type="PANTHER" id="PTHR10587:SF137">
    <property type="entry name" value="4-DEOXY-4-FORMAMIDO-L-ARABINOSE-PHOSPHOUNDECAPRENOL DEFORMYLASE ARND-RELATED"/>
    <property type="match status" value="1"/>
</dbReference>
<evidence type="ECO:0000313" key="3">
    <source>
        <dbReference type="EMBL" id="VFB17085.1"/>
    </source>
</evidence>
<evidence type="ECO:0000256" key="1">
    <source>
        <dbReference type="SAM" id="Phobius"/>
    </source>
</evidence>
<dbReference type="InterPro" id="IPR050248">
    <property type="entry name" value="Polysacc_deacetylase_ArnD"/>
</dbReference>
<dbReference type="EMBL" id="CAACYI010000001">
    <property type="protein sequence ID" value="VFB17085.1"/>
    <property type="molecule type" value="Genomic_DNA"/>
</dbReference>